<comment type="caution">
    <text evidence="2">The sequence shown here is derived from an EMBL/GenBank/DDBJ whole genome shotgun (WGS) entry which is preliminary data.</text>
</comment>
<organism evidence="2 3">
    <name type="scientific">Arthrobacter deserti</name>
    <dbReference type="NCBI Taxonomy" id="1742687"/>
    <lineage>
        <taxon>Bacteria</taxon>
        <taxon>Bacillati</taxon>
        <taxon>Actinomycetota</taxon>
        <taxon>Actinomycetes</taxon>
        <taxon>Micrococcales</taxon>
        <taxon>Micrococcaceae</taxon>
        <taxon>Arthrobacter</taxon>
    </lineage>
</organism>
<reference evidence="2 3" key="1">
    <citation type="submission" date="2020-04" db="EMBL/GenBank/DDBJ databases">
        <authorList>
            <person name="Liu S."/>
        </authorList>
    </citation>
    <scope>NUCLEOTIDE SEQUENCE [LARGE SCALE GENOMIC DNA]</scope>
    <source>
        <strain evidence="2 3">CGMCC 1.15091</strain>
    </source>
</reference>
<gene>
    <name evidence="2" type="ORF">HER39_17930</name>
</gene>
<dbReference type="EMBL" id="JAAZSR010000526">
    <property type="protein sequence ID" value="NKX52416.1"/>
    <property type="molecule type" value="Genomic_DNA"/>
</dbReference>
<dbReference type="Proteomes" id="UP000523795">
    <property type="component" value="Unassembled WGS sequence"/>
</dbReference>
<evidence type="ECO:0000313" key="3">
    <source>
        <dbReference type="Proteomes" id="UP000523795"/>
    </source>
</evidence>
<sequence length="65" mass="6817">RDAGRILAAASEVERLQWELDQAQEDLRAALLAGAADGMDDDALAFAAGLTPGEIRDALALRPLA</sequence>
<evidence type="ECO:0000313" key="2">
    <source>
        <dbReference type="EMBL" id="NKX52416.1"/>
    </source>
</evidence>
<protein>
    <submittedName>
        <fullName evidence="2">Uncharacterized protein</fullName>
    </submittedName>
</protein>
<proteinExistence type="predicted"/>
<name>A0ABX1JUJ9_9MICC</name>
<feature type="coiled-coil region" evidence="1">
    <location>
        <begin position="6"/>
        <end position="33"/>
    </location>
</feature>
<evidence type="ECO:0000256" key="1">
    <source>
        <dbReference type="SAM" id="Coils"/>
    </source>
</evidence>
<accession>A0ABX1JUJ9</accession>
<keyword evidence="3" id="KW-1185">Reference proteome</keyword>
<keyword evidence="1" id="KW-0175">Coiled coil</keyword>
<feature type="non-terminal residue" evidence="2">
    <location>
        <position position="1"/>
    </location>
</feature>